<dbReference type="InterPro" id="IPR027417">
    <property type="entry name" value="P-loop_NTPase"/>
</dbReference>
<organism evidence="3 4">
    <name type="scientific">Crassostrea virginica</name>
    <name type="common">Eastern oyster</name>
    <dbReference type="NCBI Taxonomy" id="6565"/>
    <lineage>
        <taxon>Eukaryota</taxon>
        <taxon>Metazoa</taxon>
        <taxon>Spiralia</taxon>
        <taxon>Lophotrochozoa</taxon>
        <taxon>Mollusca</taxon>
        <taxon>Bivalvia</taxon>
        <taxon>Autobranchia</taxon>
        <taxon>Pteriomorphia</taxon>
        <taxon>Ostreida</taxon>
        <taxon>Ostreoidea</taxon>
        <taxon>Ostreidae</taxon>
        <taxon>Crassostrea</taxon>
    </lineage>
</organism>
<accession>A0A8B8BQH3</accession>
<dbReference type="KEGG" id="cvn:111112404"/>
<dbReference type="Gene3D" id="3.40.50.300">
    <property type="entry name" value="P-loop containing nucleotide triphosphate hydrolases"/>
    <property type="match status" value="1"/>
</dbReference>
<evidence type="ECO:0000256" key="1">
    <source>
        <dbReference type="SAM" id="Phobius"/>
    </source>
</evidence>
<name>A0A8B8BQH3_CRAVI</name>
<evidence type="ECO:0000259" key="2">
    <source>
        <dbReference type="Pfam" id="PF00685"/>
    </source>
</evidence>
<evidence type="ECO:0000313" key="3">
    <source>
        <dbReference type="Proteomes" id="UP000694844"/>
    </source>
</evidence>
<dbReference type="OrthoDB" id="411451at2759"/>
<keyword evidence="1" id="KW-0472">Membrane</keyword>
<dbReference type="GO" id="GO:0050659">
    <property type="term" value="F:N-acetylgalactosamine 4-sulfate 6-O-sulfotransferase activity"/>
    <property type="evidence" value="ECO:0007669"/>
    <property type="project" value="TreeGrafter"/>
</dbReference>
<dbReference type="InterPro" id="IPR000863">
    <property type="entry name" value="Sulfotransferase_dom"/>
</dbReference>
<dbReference type="AlphaFoldDB" id="A0A8B8BQH3"/>
<dbReference type="GO" id="GO:0019319">
    <property type="term" value="P:hexose biosynthetic process"/>
    <property type="evidence" value="ECO:0007669"/>
    <property type="project" value="TreeGrafter"/>
</dbReference>
<reference evidence="4" key="2">
    <citation type="submission" date="2025-08" db="UniProtKB">
        <authorList>
            <consortium name="RefSeq"/>
        </authorList>
    </citation>
    <scope>IDENTIFICATION</scope>
    <source>
        <tissue evidence="4">Whole sample</tissue>
    </source>
</reference>
<dbReference type="PANTHER" id="PTHR15723:SF0">
    <property type="entry name" value="CARBOHYDRATE SULFOTRANSFERASE 15"/>
    <property type="match status" value="1"/>
</dbReference>
<protein>
    <submittedName>
        <fullName evidence="4">Carbohydrate sulfotransferase 15-like isoform X1</fullName>
    </submittedName>
</protein>
<keyword evidence="1" id="KW-0812">Transmembrane</keyword>
<proteinExistence type="predicted"/>
<evidence type="ECO:0000313" key="4">
    <source>
        <dbReference type="RefSeq" id="XP_022305593.1"/>
    </source>
</evidence>
<dbReference type="SUPFAM" id="SSF52540">
    <property type="entry name" value="P-loop containing nucleoside triphosphate hydrolases"/>
    <property type="match status" value="1"/>
</dbReference>
<dbReference type="PANTHER" id="PTHR15723">
    <property type="entry name" value="CARBOHYDRATE SULFOTRANSFERASE 15"/>
    <property type="match status" value="1"/>
</dbReference>
<reference evidence="3" key="1">
    <citation type="submission" date="2024-06" db="UniProtKB">
        <authorList>
            <consortium name="RefSeq"/>
        </authorList>
    </citation>
    <scope>NUCLEOTIDE SEQUENCE [LARGE SCALE GENOMIC DNA]</scope>
</reference>
<dbReference type="InterPro" id="IPR052654">
    <property type="entry name" value="CS_Sulfotransferase"/>
</dbReference>
<dbReference type="GeneID" id="111112404"/>
<dbReference type="RefSeq" id="XP_022305593.1">
    <property type="nucleotide sequence ID" value="XM_022449885.1"/>
</dbReference>
<keyword evidence="1" id="KW-1133">Transmembrane helix</keyword>
<feature type="domain" description="Sulfotransferase" evidence="2">
    <location>
        <begin position="212"/>
        <end position="365"/>
    </location>
</feature>
<feature type="transmembrane region" description="Helical" evidence="1">
    <location>
        <begin position="21"/>
        <end position="40"/>
    </location>
</feature>
<gene>
    <name evidence="4" type="primary">LOC111112404</name>
</gene>
<dbReference type="Proteomes" id="UP000694844">
    <property type="component" value="Chromosome 1"/>
</dbReference>
<dbReference type="Pfam" id="PF00685">
    <property type="entry name" value="Sulfotransfer_1"/>
    <property type="match status" value="1"/>
</dbReference>
<sequence>MFKFCVKCKRVFCHQFGKCNSTAIICATLCVLVVVHVYLYPAHRNNFFRPRQAHKYLCDVQQKRHLPENILCKEKRRFLPNFKNPCWYEFSKNSTYNRLRCLPYFHIFGVCKSGTTDLFHRLTQHPQIVGNRGMMGKETWFWSWHRYGTESFRKANPKRFRTLENFADFFQIPKLSDFKISPNGSRYSDIITGHGDPMDFWDHSLWWLIPQNDQNASEPTVLTPHLIQHVLPDIKLILMLRDPVERLYSHYYHSGYGATPEDFDVDVAASIRYLDQCLTRASLRSCVYNRTLCKSLPTPLFSSFYDVHLANWLDAFPRHQIHIIRTEDYSKNIKQHLLQIYSFLNVGDIDEKTLNKISNTTKKYKTARKEKAGPMLNRTRRMLRNYFREPMKKLSSLLKDEKYTWADVYSGQD</sequence>
<keyword evidence="3" id="KW-1185">Reference proteome</keyword>